<sequence>MAKLTHDIGPVCRFGTALIKRACSPMALKPMVRQALLVLPFLLCFPAQAQIYLGSVSVIDGDTLVMGEERIRLHGIDAPEANQTCQRDSETWACGQAAADLLRELVHGQRIECQQRDRDVYGRIVATCRMGRIDLAEMMTSAGLAVALPQFSQDYVLSAERAQASRVGMWAGEFMMPADFRESDPESLQRAAEWNRQMTEEQASGSAADWPPMIASNQSNNQGIYFANCREARAAGAAPLYRGEPGYRPEMDGDGDGIACEPPRRR</sequence>
<evidence type="ECO:0000256" key="1">
    <source>
        <dbReference type="SAM" id="MobiDB-lite"/>
    </source>
</evidence>
<dbReference type="InterPro" id="IPR008613">
    <property type="entry name" value="Excalibur_Ca-bd_domain"/>
</dbReference>
<comment type="caution">
    <text evidence="3">The sequence shown here is derived from an EMBL/GenBank/DDBJ whole genome shotgun (WGS) entry which is preliminary data.</text>
</comment>
<proteinExistence type="predicted"/>
<evidence type="ECO:0000259" key="2">
    <source>
        <dbReference type="PROSITE" id="PS50830"/>
    </source>
</evidence>
<evidence type="ECO:0000313" key="3">
    <source>
        <dbReference type="EMBL" id="MEL1251900.1"/>
    </source>
</evidence>
<feature type="domain" description="TNase-like" evidence="2">
    <location>
        <begin position="49"/>
        <end position="172"/>
    </location>
</feature>
<dbReference type="Gene3D" id="2.40.50.90">
    <property type="match status" value="1"/>
</dbReference>
<dbReference type="InterPro" id="IPR035437">
    <property type="entry name" value="SNase_OB-fold_sf"/>
</dbReference>
<feature type="region of interest" description="Disordered" evidence="1">
    <location>
        <begin position="243"/>
        <end position="266"/>
    </location>
</feature>
<dbReference type="Pfam" id="PF05901">
    <property type="entry name" value="Excalibur"/>
    <property type="match status" value="1"/>
</dbReference>
<dbReference type="Proteomes" id="UP001497045">
    <property type="component" value="Unassembled WGS sequence"/>
</dbReference>
<dbReference type="RefSeq" id="WP_341674441.1">
    <property type="nucleotide sequence ID" value="NZ_JBBYHV010000002.1"/>
</dbReference>
<protein>
    <submittedName>
        <fullName evidence="3">Thermonuclease family protein</fullName>
    </submittedName>
</protein>
<dbReference type="Pfam" id="PF00565">
    <property type="entry name" value="SNase"/>
    <property type="match status" value="1"/>
</dbReference>
<name>A0ABU9IHI6_9SPHN</name>
<accession>A0ABU9IHI6</accession>
<dbReference type="EMBL" id="JBBYHV010000002">
    <property type="protein sequence ID" value="MEL1251900.1"/>
    <property type="molecule type" value="Genomic_DNA"/>
</dbReference>
<gene>
    <name evidence="3" type="ORF">AAEO60_14580</name>
</gene>
<dbReference type="SMART" id="SM00318">
    <property type="entry name" value="SNc"/>
    <property type="match status" value="1"/>
</dbReference>
<organism evidence="3 4">
    <name type="scientific">Aurantiacibacter gilvus</name>
    <dbReference type="NCBI Taxonomy" id="3139141"/>
    <lineage>
        <taxon>Bacteria</taxon>
        <taxon>Pseudomonadati</taxon>
        <taxon>Pseudomonadota</taxon>
        <taxon>Alphaproteobacteria</taxon>
        <taxon>Sphingomonadales</taxon>
        <taxon>Erythrobacteraceae</taxon>
        <taxon>Aurantiacibacter</taxon>
    </lineage>
</organism>
<dbReference type="SMART" id="SM00894">
    <property type="entry name" value="Excalibur"/>
    <property type="match status" value="1"/>
</dbReference>
<dbReference type="PANTHER" id="PTHR12302:SF26">
    <property type="entry name" value="BLR1266 PROTEIN"/>
    <property type="match status" value="1"/>
</dbReference>
<dbReference type="PANTHER" id="PTHR12302">
    <property type="entry name" value="EBNA2 BINDING PROTEIN P100"/>
    <property type="match status" value="1"/>
</dbReference>
<evidence type="ECO:0000313" key="4">
    <source>
        <dbReference type="Proteomes" id="UP001497045"/>
    </source>
</evidence>
<dbReference type="PROSITE" id="PS50830">
    <property type="entry name" value="TNASE_3"/>
    <property type="match status" value="1"/>
</dbReference>
<keyword evidence="4" id="KW-1185">Reference proteome</keyword>
<dbReference type="SUPFAM" id="SSF50199">
    <property type="entry name" value="Staphylococcal nuclease"/>
    <property type="match status" value="1"/>
</dbReference>
<reference evidence="3 4" key="1">
    <citation type="submission" date="2024-04" db="EMBL/GenBank/DDBJ databases">
        <title>Aurantiacibacter sp. DGU6 16S ribosomal RNA gene Genome sequencing and assembly.</title>
        <authorList>
            <person name="Park S."/>
        </authorList>
    </citation>
    <scope>NUCLEOTIDE SEQUENCE [LARGE SCALE GENOMIC DNA]</scope>
    <source>
        <strain evidence="3 4">DGU6</strain>
    </source>
</reference>
<dbReference type="InterPro" id="IPR016071">
    <property type="entry name" value="Staphylococal_nuclease_OB-fold"/>
</dbReference>